<dbReference type="OrthoDB" id="9992063at2"/>
<accession>A0A2Z4FIG9</accession>
<keyword evidence="2" id="KW-1185">Reference proteome</keyword>
<dbReference type="EMBL" id="CP030032">
    <property type="protein sequence ID" value="AWV88466.1"/>
    <property type="molecule type" value="Genomic_DNA"/>
</dbReference>
<reference evidence="1 2" key="1">
    <citation type="submission" date="2018-06" db="EMBL/GenBank/DDBJ databases">
        <title>Lujinxingia sediminis gen. nov. sp. nov., a new facultative anaerobic member of the class Deltaproteobacteria, and proposal of Lujinxingaceae fam. nov.</title>
        <authorList>
            <person name="Guo L.-Y."/>
            <person name="Li C.-M."/>
            <person name="Wang S."/>
            <person name="Du Z.-J."/>
        </authorList>
    </citation>
    <scope>NUCLEOTIDE SEQUENCE [LARGE SCALE GENOMIC DNA]</scope>
    <source>
        <strain evidence="1 2">FA350</strain>
    </source>
</reference>
<dbReference type="AlphaFoldDB" id="A0A2Z4FIG9"/>
<gene>
    <name evidence="1" type="ORF">DN745_03525</name>
</gene>
<dbReference type="KEGG" id="bsed:DN745_03525"/>
<protein>
    <submittedName>
        <fullName evidence="1">Uncharacterized protein</fullName>
    </submittedName>
</protein>
<proteinExistence type="predicted"/>
<name>A0A2Z4FIG9_9DELT</name>
<dbReference type="Proteomes" id="UP000249799">
    <property type="component" value="Chromosome"/>
</dbReference>
<evidence type="ECO:0000313" key="2">
    <source>
        <dbReference type="Proteomes" id="UP000249799"/>
    </source>
</evidence>
<dbReference type="RefSeq" id="WP_111332240.1">
    <property type="nucleotide sequence ID" value="NZ_CP030032.1"/>
</dbReference>
<sequence length="370" mass="41084">MSTTLPKQARLDDAPFILQDGLYGLIQTLHGAMRRAADAGATAPELDELLLMSGVAFKSYMPEFEAADPHAFQPDHLGKYVCNWGAFESLGYYYGWDLKEFLTLNILDFWKLLQFEIASGRPVVTLDARPGLPPMLVLGYAFEKVEEPGEDGKTKLSVRKSLDVLRAGATEVETIDMSEAVDFQPDEPTVRNWMLIARPAVQPEYAPDPKYLRIRVLRWAVSHAKNRRELSQEFSRHYASGHRAFDAFLARLDAIATGEKQPESLGSEWAEFARAHVAELARARATAARYLPRWAKDFAEDSELFPEPQPQFGAAMRACAEAYGQVAEVLGACNGEDFESLHLAYKQAYDAEIAATGALSDALSYLPSGI</sequence>
<evidence type="ECO:0000313" key="1">
    <source>
        <dbReference type="EMBL" id="AWV88466.1"/>
    </source>
</evidence>
<organism evidence="1 2">
    <name type="scientific">Bradymonas sediminis</name>
    <dbReference type="NCBI Taxonomy" id="1548548"/>
    <lineage>
        <taxon>Bacteria</taxon>
        <taxon>Deltaproteobacteria</taxon>
        <taxon>Bradymonadales</taxon>
        <taxon>Bradymonadaceae</taxon>
        <taxon>Bradymonas</taxon>
    </lineage>
</organism>